<dbReference type="GO" id="GO:0042162">
    <property type="term" value="F:telomeric DNA binding"/>
    <property type="evidence" value="ECO:0007669"/>
    <property type="project" value="TreeGrafter"/>
</dbReference>
<dbReference type="Gene3D" id="1.25.40.720">
    <property type="entry name" value="Telomere length regulation protein 2, C-terminal domain"/>
    <property type="match status" value="2"/>
</dbReference>
<evidence type="ECO:0000256" key="2">
    <source>
        <dbReference type="ARBA" id="ARBA00006133"/>
    </source>
</evidence>
<dbReference type="GO" id="GO:0005829">
    <property type="term" value="C:cytosol"/>
    <property type="evidence" value="ECO:0007669"/>
    <property type="project" value="TreeGrafter"/>
</dbReference>
<dbReference type="InterPro" id="IPR051970">
    <property type="entry name" value="TEL2_Regulation"/>
</dbReference>
<evidence type="ECO:0000313" key="7">
    <source>
        <dbReference type="EMBL" id="CAL5132054.1"/>
    </source>
</evidence>
<feature type="compositionally biased region" description="Acidic residues" evidence="4">
    <location>
        <begin position="484"/>
        <end position="497"/>
    </location>
</feature>
<dbReference type="InterPro" id="IPR057348">
    <property type="entry name" value="TELO2_ARM"/>
</dbReference>
<evidence type="ECO:0000256" key="4">
    <source>
        <dbReference type="SAM" id="MobiDB-lite"/>
    </source>
</evidence>
<evidence type="ECO:0000259" key="6">
    <source>
        <dbReference type="Pfam" id="PF25320"/>
    </source>
</evidence>
<feature type="domain" description="TELO2 ARM repeat" evidence="6">
    <location>
        <begin position="264"/>
        <end position="419"/>
    </location>
</feature>
<feature type="domain" description="Telomere length regulation protein conserved" evidence="5">
    <location>
        <begin position="527"/>
        <end position="639"/>
    </location>
</feature>
<dbReference type="InterPro" id="IPR019337">
    <property type="entry name" value="Telomere_length_regulation_dom"/>
</dbReference>
<name>A0AAV2T4G0_CALDB</name>
<feature type="region of interest" description="Disordered" evidence="4">
    <location>
        <begin position="474"/>
        <end position="498"/>
    </location>
</feature>
<organism evidence="7 8">
    <name type="scientific">Calicophoron daubneyi</name>
    <name type="common">Rumen fluke</name>
    <name type="synonym">Paramphistomum daubneyi</name>
    <dbReference type="NCBI Taxonomy" id="300641"/>
    <lineage>
        <taxon>Eukaryota</taxon>
        <taxon>Metazoa</taxon>
        <taxon>Spiralia</taxon>
        <taxon>Lophotrochozoa</taxon>
        <taxon>Platyhelminthes</taxon>
        <taxon>Trematoda</taxon>
        <taxon>Digenea</taxon>
        <taxon>Plagiorchiida</taxon>
        <taxon>Pronocephalata</taxon>
        <taxon>Paramphistomoidea</taxon>
        <taxon>Paramphistomidae</taxon>
        <taxon>Calicophoron</taxon>
    </lineage>
</organism>
<dbReference type="Pfam" id="PF10193">
    <property type="entry name" value="Telomere_reg-2"/>
    <property type="match status" value="1"/>
</dbReference>
<dbReference type="SUPFAM" id="SSF48371">
    <property type="entry name" value="ARM repeat"/>
    <property type="match status" value="1"/>
</dbReference>
<evidence type="ECO:0000256" key="1">
    <source>
        <dbReference type="ARBA" id="ARBA00004496"/>
    </source>
</evidence>
<dbReference type="PANTHER" id="PTHR15830:SF10">
    <property type="entry name" value="TELOMERE LENGTH REGULATION PROTEIN TEL2 HOMOLOG"/>
    <property type="match status" value="1"/>
</dbReference>
<dbReference type="InterPro" id="IPR016024">
    <property type="entry name" value="ARM-type_fold"/>
</dbReference>
<reference evidence="7" key="1">
    <citation type="submission" date="2024-06" db="EMBL/GenBank/DDBJ databases">
        <authorList>
            <person name="Liu X."/>
            <person name="Lenzi L."/>
            <person name="Haldenby T S."/>
            <person name="Uol C."/>
        </authorList>
    </citation>
    <scope>NUCLEOTIDE SEQUENCE</scope>
</reference>
<dbReference type="PANTHER" id="PTHR15830">
    <property type="entry name" value="TELOMERE LENGTH REGULATION PROTEIN TEL2 FAMILY MEMBER"/>
    <property type="match status" value="1"/>
</dbReference>
<comment type="subcellular location">
    <subcellularLocation>
        <location evidence="1">Cytoplasm</location>
    </subcellularLocation>
</comment>
<dbReference type="Proteomes" id="UP001497525">
    <property type="component" value="Unassembled WGS sequence"/>
</dbReference>
<comment type="similarity">
    <text evidence="2">Belongs to the TEL2 family.</text>
</comment>
<gene>
    <name evidence="7" type="ORF">CDAUBV1_LOCUS4569</name>
</gene>
<evidence type="ECO:0008006" key="9">
    <source>
        <dbReference type="Google" id="ProtNLM"/>
    </source>
</evidence>
<evidence type="ECO:0000259" key="5">
    <source>
        <dbReference type="Pfam" id="PF10193"/>
    </source>
</evidence>
<accession>A0AAV2T4G0</accession>
<dbReference type="EMBL" id="CAXLJL010000112">
    <property type="protein sequence ID" value="CAL5132054.1"/>
    <property type="molecule type" value="Genomic_DNA"/>
</dbReference>
<dbReference type="GO" id="GO:0051083">
    <property type="term" value="P:'de novo' cotranslational protein folding"/>
    <property type="evidence" value="ECO:0007669"/>
    <property type="project" value="TreeGrafter"/>
</dbReference>
<proteinExistence type="inferred from homology"/>
<dbReference type="AlphaFoldDB" id="A0AAV2T4G0"/>
<evidence type="ECO:0000313" key="8">
    <source>
        <dbReference type="Proteomes" id="UP001497525"/>
    </source>
</evidence>
<dbReference type="Pfam" id="PF25320">
    <property type="entry name" value="TELO2_ARM"/>
    <property type="match status" value="1"/>
</dbReference>
<keyword evidence="3" id="KW-0963">Cytoplasm</keyword>
<dbReference type="InterPro" id="IPR038528">
    <property type="entry name" value="TEL2_C_sf"/>
</dbReference>
<comment type="caution">
    <text evidence="7">The sequence shown here is derived from an EMBL/GenBank/DDBJ whole genome shotgun (WGS) entry which is preliminary data.</text>
</comment>
<dbReference type="GO" id="GO:0051879">
    <property type="term" value="F:Hsp90 protein binding"/>
    <property type="evidence" value="ECO:0007669"/>
    <property type="project" value="TreeGrafter"/>
</dbReference>
<protein>
    <recommendedName>
        <fullName evidence="9">Telomere length regulation protein TEL2 homolog</fullName>
    </recommendedName>
</protein>
<evidence type="ECO:0000256" key="3">
    <source>
        <dbReference type="ARBA" id="ARBA00022490"/>
    </source>
</evidence>
<sequence length="854" mass="94369">MSNLDEVAKGIITKLSESADPPEAIRDFVTYPLDTDKLNVTASATVICEFYRSTLYKLIGQIFLHYFKSRSWHGLIEHIVRYGKADIVFQYLCNQLSNKSLEDNQLDLIAIQLERFIFTFDRLRSVLLLSCAESTTVPNKAVFLERYARLFVNLPTLFANANQGRSDSRLLEKRSYVRTVFSSFSPEKQNSAPVFQLYGLIVSQFCLNGYATEAGEFILNSVIKCMGDKVTDSGPVFWPTVFCHLKETCLESCLQPILTSSSHPHYVCILLSEVFQQPAQMNSFIRIFRRTIFVRYFPSGKLLRNMFGSLSELITAQNSPTSTSMVNRINDELGIPVLRLWADASAIRSTSVEQQIYISFALASWITDFYLPTASVVSPQAVQTSLLPDVLTGISNHLSSPLQEIRTIGMAVGESVVRVLDIFGKPNQKSELKFDYEENDMVLQLRSFFHPMPSFESSKHEISETILLPATAIADDSSQQTSEIQEETDGLDSDDDRDPVNYCFKPLPDRPSAAKSVQSESSMGKKPRYLRECLDGMLLAKPEENQVSVACTLAAADLIYAHPQAARELATDFARVFVHVEPPASPDEAKVATARHDGLVAIGTVAPKECSRYLTNEFCQPTCSLGQRLNILSALTDIACQLSSTFKLPEPSAVQLPNTSKAVSIISDRLEQKTRRFCSKPPAKALSTNAFAPYAGEFFFPLFNSLPQVHSNSLGGVFAHQDASLLASLVACLATVYACSRFSPVQTRMAQELLDLAPLLYRHPEPAVRRAVLIATGTVITMTPPTVLSANPQLVLGGSLPGSQKSLAFTSHSDFFLPEWLSSCSSGDADSECRLLAKVGLSALIERVSELSTV</sequence>